<proteinExistence type="predicted"/>
<keyword evidence="3" id="KW-1185">Reference proteome</keyword>
<comment type="caution">
    <text evidence="2">The sequence shown here is derived from an EMBL/GenBank/DDBJ whole genome shotgun (WGS) entry which is preliminary data.</text>
</comment>
<sequence length="70" mass="7224">MNEIGENHPIASGSKLPDGAQDTGVLDRVAAAFVATAGAFAGVPYISPSPTASPTLQTRARLSLRTRTML</sequence>
<dbReference type="EMBL" id="JAQQWK010000010">
    <property type="protein sequence ID" value="KAK8029824.1"/>
    <property type="molecule type" value="Genomic_DNA"/>
</dbReference>
<name>A0ABR1SDA6_9PEZI</name>
<organism evidence="2 3">
    <name type="scientific">Apiospora rasikravindrae</name>
    <dbReference type="NCBI Taxonomy" id="990691"/>
    <lineage>
        <taxon>Eukaryota</taxon>
        <taxon>Fungi</taxon>
        <taxon>Dikarya</taxon>
        <taxon>Ascomycota</taxon>
        <taxon>Pezizomycotina</taxon>
        <taxon>Sordariomycetes</taxon>
        <taxon>Xylariomycetidae</taxon>
        <taxon>Amphisphaeriales</taxon>
        <taxon>Apiosporaceae</taxon>
        <taxon>Apiospora</taxon>
    </lineage>
</organism>
<reference evidence="2 3" key="1">
    <citation type="submission" date="2023-01" db="EMBL/GenBank/DDBJ databases">
        <title>Analysis of 21 Apiospora genomes using comparative genomics revels a genus with tremendous synthesis potential of carbohydrate active enzymes and secondary metabolites.</title>
        <authorList>
            <person name="Sorensen T."/>
        </authorList>
    </citation>
    <scope>NUCLEOTIDE SEQUENCE [LARGE SCALE GENOMIC DNA]</scope>
    <source>
        <strain evidence="2 3">CBS 33761</strain>
    </source>
</reference>
<dbReference type="Proteomes" id="UP001444661">
    <property type="component" value="Unassembled WGS sequence"/>
</dbReference>
<gene>
    <name evidence="2" type="ORF">PG993_011115</name>
</gene>
<evidence type="ECO:0000313" key="3">
    <source>
        <dbReference type="Proteomes" id="UP001444661"/>
    </source>
</evidence>
<evidence type="ECO:0000313" key="2">
    <source>
        <dbReference type="EMBL" id="KAK8029824.1"/>
    </source>
</evidence>
<protein>
    <submittedName>
        <fullName evidence="2">Uncharacterized protein</fullName>
    </submittedName>
</protein>
<feature type="region of interest" description="Disordered" evidence="1">
    <location>
        <begin position="1"/>
        <end position="21"/>
    </location>
</feature>
<evidence type="ECO:0000256" key="1">
    <source>
        <dbReference type="SAM" id="MobiDB-lite"/>
    </source>
</evidence>
<accession>A0ABR1SDA6</accession>